<keyword evidence="1" id="KW-0732">Signal</keyword>
<protein>
    <submittedName>
        <fullName evidence="2">Uncharacterized protein</fullName>
    </submittedName>
</protein>
<keyword evidence="3" id="KW-1185">Reference proteome</keyword>
<comment type="caution">
    <text evidence="2">The sequence shown here is derived from an EMBL/GenBank/DDBJ whole genome shotgun (WGS) entry which is preliminary data.</text>
</comment>
<proteinExistence type="predicted"/>
<dbReference type="OrthoDB" id="10599680at2759"/>
<feature type="chain" id="PRO_5034363995" evidence="1">
    <location>
        <begin position="16"/>
        <end position="163"/>
    </location>
</feature>
<evidence type="ECO:0000313" key="3">
    <source>
        <dbReference type="Proteomes" id="UP000649328"/>
    </source>
</evidence>
<sequence length="163" mass="18401">MNFPSILLFITLALTEEILYAGILYASRVDATGDLQTLIIAGNRLIVADECSRFDYDYRQETLKFTGSDYYLSIDEEGNLVLEDQPHPGFYLTNAQGGNGKTHKRVSYYGSTIFQLCEDGLIGFMSLCQNPSHILITYRDINYQPEGYYKAGGKGRKMMNCCQ</sequence>
<accession>A0A8H7LDS1</accession>
<organism evidence="2 3">
    <name type="scientific">Metschnikowia pulcherrima</name>
    <dbReference type="NCBI Taxonomy" id="27326"/>
    <lineage>
        <taxon>Eukaryota</taxon>
        <taxon>Fungi</taxon>
        <taxon>Dikarya</taxon>
        <taxon>Ascomycota</taxon>
        <taxon>Saccharomycotina</taxon>
        <taxon>Pichiomycetes</taxon>
        <taxon>Metschnikowiaceae</taxon>
        <taxon>Metschnikowia</taxon>
    </lineage>
</organism>
<dbReference type="AlphaFoldDB" id="A0A8H7LDS1"/>
<gene>
    <name evidence="2" type="ORF">HF325_001556</name>
</gene>
<reference evidence="2" key="1">
    <citation type="submission" date="2020-10" db="EMBL/GenBank/DDBJ databases">
        <title>The Whole-Genome Sequence of Metschnikowia persimmonesis, a Novel Endophytic Yeast Species Isolated from Medicinal Plant Diospyros kaki Thumb.</title>
        <authorList>
            <person name="Rahmat E."/>
            <person name="Kang Y."/>
        </authorList>
    </citation>
    <scope>NUCLEOTIDE SEQUENCE</scope>
    <source>
        <strain evidence="2">KIOM G15050</strain>
    </source>
</reference>
<dbReference type="EMBL" id="JACBPP010000002">
    <property type="protein sequence ID" value="KAF8004108.1"/>
    <property type="molecule type" value="Genomic_DNA"/>
</dbReference>
<evidence type="ECO:0000256" key="1">
    <source>
        <dbReference type="SAM" id="SignalP"/>
    </source>
</evidence>
<name>A0A8H7LDS1_9ASCO</name>
<evidence type="ECO:0000313" key="2">
    <source>
        <dbReference type="EMBL" id="KAF8004108.1"/>
    </source>
</evidence>
<feature type="signal peptide" evidence="1">
    <location>
        <begin position="1"/>
        <end position="15"/>
    </location>
</feature>
<dbReference type="Proteomes" id="UP000649328">
    <property type="component" value="Unassembled WGS sequence"/>
</dbReference>